<evidence type="ECO:0000313" key="4">
    <source>
        <dbReference type="Proteomes" id="UP000182769"/>
    </source>
</evidence>
<keyword evidence="4" id="KW-1185">Reference proteome</keyword>
<dbReference type="PANTHER" id="PTHR36302">
    <property type="entry name" value="BLR7088 PROTEIN"/>
    <property type="match status" value="1"/>
</dbReference>
<dbReference type="RefSeq" id="WP_055463395.1">
    <property type="nucleotide sequence ID" value="NZ_CYHG01000007.1"/>
</dbReference>
<dbReference type="InterPro" id="IPR036182">
    <property type="entry name" value="PCuAC_sf"/>
</dbReference>
<sequence>MSIRIFSKLALAMAVTASSVSMAASLEAVNPAVRAMPPGAPASGAYVTLVNHSEQERFLIGAESTAAENVEIHVSEMQGDTMVMNRVEQIAVPAHGQTELKPGGYHIMMMGLVAPLKAGDHVDFTLVMKNGERIPMQAPVLSPDEMAKYMPSGMSMKHMDHSKMDHGSMSHDKEHKGHNEMGEHSAHH</sequence>
<dbReference type="InterPro" id="IPR058248">
    <property type="entry name" value="Lxx211020-like"/>
</dbReference>
<proteinExistence type="predicted"/>
<dbReference type="PANTHER" id="PTHR36302:SF1">
    <property type="entry name" value="COPPER CHAPERONE PCU(A)C"/>
    <property type="match status" value="1"/>
</dbReference>
<accession>A0A0K6IMW3</accession>
<gene>
    <name evidence="3" type="ORF">Ga0061065_10715</name>
</gene>
<dbReference type="EMBL" id="CYHG01000007">
    <property type="protein sequence ID" value="CUB04443.1"/>
    <property type="molecule type" value="Genomic_DNA"/>
</dbReference>
<feature type="signal peptide" evidence="2">
    <location>
        <begin position="1"/>
        <end position="23"/>
    </location>
</feature>
<keyword evidence="2" id="KW-0732">Signal</keyword>
<dbReference type="OrthoDB" id="9796962at2"/>
<dbReference type="Pfam" id="PF04314">
    <property type="entry name" value="PCuAC"/>
    <property type="match status" value="1"/>
</dbReference>
<reference evidence="4" key="1">
    <citation type="submission" date="2015-08" db="EMBL/GenBank/DDBJ databases">
        <authorList>
            <person name="Varghese N."/>
        </authorList>
    </citation>
    <scope>NUCLEOTIDE SEQUENCE [LARGE SCALE GENOMIC DNA]</scope>
    <source>
        <strain evidence="4">JCM 18476</strain>
    </source>
</reference>
<evidence type="ECO:0000313" key="3">
    <source>
        <dbReference type="EMBL" id="CUB04443.1"/>
    </source>
</evidence>
<dbReference type="AlphaFoldDB" id="A0A0K6IMW3"/>
<feature type="region of interest" description="Disordered" evidence="1">
    <location>
        <begin position="158"/>
        <end position="188"/>
    </location>
</feature>
<dbReference type="Proteomes" id="UP000182769">
    <property type="component" value="Unassembled WGS sequence"/>
</dbReference>
<feature type="chain" id="PRO_5005505711" evidence="2">
    <location>
        <begin position="24"/>
        <end position="188"/>
    </location>
</feature>
<evidence type="ECO:0000256" key="2">
    <source>
        <dbReference type="SAM" id="SignalP"/>
    </source>
</evidence>
<evidence type="ECO:0000256" key="1">
    <source>
        <dbReference type="SAM" id="MobiDB-lite"/>
    </source>
</evidence>
<protein>
    <submittedName>
        <fullName evidence="3">Copper(I)-binding protein</fullName>
    </submittedName>
</protein>
<dbReference type="STRING" id="1137284.GCA_001418205_02313"/>
<dbReference type="InterPro" id="IPR007410">
    <property type="entry name" value="LpqE-like"/>
</dbReference>
<dbReference type="Gene3D" id="2.60.40.1890">
    <property type="entry name" value="PCu(A)C copper chaperone"/>
    <property type="match status" value="1"/>
</dbReference>
<name>A0A0K6IMW3_9GAMM</name>
<organism evidence="3 4">
    <name type="scientific">Marinomonas fungiae</name>
    <dbReference type="NCBI Taxonomy" id="1137284"/>
    <lineage>
        <taxon>Bacteria</taxon>
        <taxon>Pseudomonadati</taxon>
        <taxon>Pseudomonadota</taxon>
        <taxon>Gammaproteobacteria</taxon>
        <taxon>Oceanospirillales</taxon>
        <taxon>Oceanospirillaceae</taxon>
        <taxon>Marinomonas</taxon>
    </lineage>
</organism>
<dbReference type="SUPFAM" id="SSF110087">
    <property type="entry name" value="DR1885-like metal-binding protein"/>
    <property type="match status" value="1"/>
</dbReference>